<accession>A0A517SY80</accession>
<dbReference type="InterPro" id="IPR045886">
    <property type="entry name" value="ThiF/MoeB/HesA"/>
</dbReference>
<feature type="region of interest" description="Disordered" evidence="2">
    <location>
        <begin position="1"/>
        <end position="23"/>
    </location>
</feature>
<proteinExistence type="inferred from homology"/>
<dbReference type="EC" id="2.7.7.80" evidence="4"/>
<dbReference type="GO" id="GO:0008146">
    <property type="term" value="F:sulfotransferase activity"/>
    <property type="evidence" value="ECO:0007669"/>
    <property type="project" value="TreeGrafter"/>
</dbReference>
<comment type="similarity">
    <text evidence="1">Belongs to the HesA/MoeB/ThiF family.</text>
</comment>
<dbReference type="PANTHER" id="PTHR10953:SF102">
    <property type="entry name" value="ADENYLYLTRANSFERASE AND SULFURTRANSFERASE MOCS3"/>
    <property type="match status" value="1"/>
</dbReference>
<feature type="compositionally biased region" description="Basic and acidic residues" evidence="2">
    <location>
        <begin position="1"/>
        <end position="13"/>
    </location>
</feature>
<evidence type="ECO:0000313" key="4">
    <source>
        <dbReference type="EMBL" id="QDT61107.1"/>
    </source>
</evidence>
<evidence type="ECO:0000259" key="3">
    <source>
        <dbReference type="Pfam" id="PF00899"/>
    </source>
</evidence>
<organism evidence="4 5">
    <name type="scientific">Stieleria bergensis</name>
    <dbReference type="NCBI Taxonomy" id="2528025"/>
    <lineage>
        <taxon>Bacteria</taxon>
        <taxon>Pseudomonadati</taxon>
        <taxon>Planctomycetota</taxon>
        <taxon>Planctomycetia</taxon>
        <taxon>Pirellulales</taxon>
        <taxon>Pirellulaceae</taxon>
        <taxon>Stieleria</taxon>
    </lineage>
</organism>
<dbReference type="GO" id="GO:0061605">
    <property type="term" value="F:molybdopterin-synthase adenylyltransferase activity"/>
    <property type="evidence" value="ECO:0007669"/>
    <property type="project" value="UniProtKB-EC"/>
</dbReference>
<name>A0A517SY80_9BACT</name>
<protein>
    <submittedName>
        <fullName evidence="4">Molybdopterin-synthase adenylyltransferase</fullName>
        <ecNumber evidence="4">2.7.7.80</ecNumber>
    </submittedName>
</protein>
<dbReference type="AlphaFoldDB" id="A0A517SY80"/>
<dbReference type="GO" id="GO:0008641">
    <property type="term" value="F:ubiquitin-like modifier activating enzyme activity"/>
    <property type="evidence" value="ECO:0007669"/>
    <property type="project" value="InterPro"/>
</dbReference>
<gene>
    <name evidence="4" type="primary">moeB_1</name>
    <name evidence="4" type="ORF">SV7mr_36380</name>
</gene>
<keyword evidence="4" id="KW-0548">Nucleotidyltransferase</keyword>
<dbReference type="FunFam" id="3.40.50.720:FF:000080">
    <property type="entry name" value="Thiazole biosynthesis adenylyltransferase ThiF"/>
    <property type="match status" value="1"/>
</dbReference>
<reference evidence="4 5" key="1">
    <citation type="submission" date="2019-02" db="EMBL/GenBank/DDBJ databases">
        <title>Deep-cultivation of Planctomycetes and their phenomic and genomic characterization uncovers novel biology.</title>
        <authorList>
            <person name="Wiegand S."/>
            <person name="Jogler M."/>
            <person name="Boedeker C."/>
            <person name="Pinto D."/>
            <person name="Vollmers J."/>
            <person name="Rivas-Marin E."/>
            <person name="Kohn T."/>
            <person name="Peeters S.H."/>
            <person name="Heuer A."/>
            <person name="Rast P."/>
            <person name="Oberbeckmann S."/>
            <person name="Bunk B."/>
            <person name="Jeske O."/>
            <person name="Meyerdierks A."/>
            <person name="Storesund J.E."/>
            <person name="Kallscheuer N."/>
            <person name="Luecker S."/>
            <person name="Lage O.M."/>
            <person name="Pohl T."/>
            <person name="Merkel B.J."/>
            <person name="Hornburger P."/>
            <person name="Mueller R.-W."/>
            <person name="Bruemmer F."/>
            <person name="Labrenz M."/>
            <person name="Spormann A.M."/>
            <person name="Op den Camp H."/>
            <person name="Overmann J."/>
            <person name="Amann R."/>
            <person name="Jetten M.S.M."/>
            <person name="Mascher T."/>
            <person name="Medema M.H."/>
            <person name="Devos D.P."/>
            <person name="Kaster A.-K."/>
            <person name="Ovreas L."/>
            <person name="Rohde M."/>
            <person name="Galperin M.Y."/>
            <person name="Jogler C."/>
        </authorList>
    </citation>
    <scope>NUCLEOTIDE SEQUENCE [LARGE SCALE GENOMIC DNA]</scope>
    <source>
        <strain evidence="4 5">SV_7m_r</strain>
    </source>
</reference>
<dbReference type="CDD" id="cd00757">
    <property type="entry name" value="ThiF_MoeB_HesA_family"/>
    <property type="match status" value="1"/>
</dbReference>
<dbReference type="Proteomes" id="UP000315003">
    <property type="component" value="Chromosome"/>
</dbReference>
<sequence length="367" mass="39538">MNKPTAETEHGTEDASPNQQTTLPHQDRYARQRQFWAIGEQGQQQIEAASVAVIGCGALGTVAAELLCRAGVGRILIIDRDVVEWTNLQRQSLFDSKDAQQGNAKAEAACQRLAEINPSIELIPCVADLNPGNIESLLQGVDLAIDATDNFGIRFLINDWALATSSVWVHGGCVGASGQVRLFDGSTRPCFRCLVPELPPQGMVDTCDTAGVLGSATHAIASMQVTEAIKWISGNRQQVSQAVIAVDFWNNKTRAVSLPPEVAPNCPACVGRDFEYLQGQALATDAISLCGRNAVQIAAAKSTPPPSLDALQSRWTGVGDVQRTRFFVRLHVDAETSVTVFRDGRMVVQGTDDLARARAMVDRFIGQ</sequence>
<feature type="domain" description="THIF-type NAD/FAD binding fold" evidence="3">
    <location>
        <begin position="29"/>
        <end position="267"/>
    </location>
</feature>
<dbReference type="PANTHER" id="PTHR10953">
    <property type="entry name" value="UBIQUITIN-ACTIVATING ENZYME E1"/>
    <property type="match status" value="1"/>
</dbReference>
<keyword evidence="5" id="KW-1185">Reference proteome</keyword>
<evidence type="ECO:0000256" key="1">
    <source>
        <dbReference type="ARBA" id="ARBA00009919"/>
    </source>
</evidence>
<evidence type="ECO:0000256" key="2">
    <source>
        <dbReference type="SAM" id="MobiDB-lite"/>
    </source>
</evidence>
<dbReference type="Gene3D" id="3.40.50.720">
    <property type="entry name" value="NAD(P)-binding Rossmann-like Domain"/>
    <property type="match status" value="1"/>
</dbReference>
<dbReference type="EMBL" id="CP036272">
    <property type="protein sequence ID" value="QDT61107.1"/>
    <property type="molecule type" value="Genomic_DNA"/>
</dbReference>
<evidence type="ECO:0000313" key="5">
    <source>
        <dbReference type="Proteomes" id="UP000315003"/>
    </source>
</evidence>
<dbReference type="RefSeq" id="WP_419187511.1">
    <property type="nucleotide sequence ID" value="NZ_CP036272.1"/>
</dbReference>
<dbReference type="Pfam" id="PF00899">
    <property type="entry name" value="ThiF"/>
    <property type="match status" value="1"/>
</dbReference>
<dbReference type="InterPro" id="IPR000594">
    <property type="entry name" value="ThiF_NAD_FAD-bd"/>
</dbReference>
<dbReference type="GO" id="GO:0004792">
    <property type="term" value="F:thiosulfate-cyanide sulfurtransferase activity"/>
    <property type="evidence" value="ECO:0007669"/>
    <property type="project" value="TreeGrafter"/>
</dbReference>
<dbReference type="SUPFAM" id="SSF69572">
    <property type="entry name" value="Activating enzymes of the ubiquitin-like proteins"/>
    <property type="match status" value="1"/>
</dbReference>
<keyword evidence="4" id="KW-0808">Transferase</keyword>
<dbReference type="GO" id="GO:0005829">
    <property type="term" value="C:cytosol"/>
    <property type="evidence" value="ECO:0007669"/>
    <property type="project" value="TreeGrafter"/>
</dbReference>
<dbReference type="InterPro" id="IPR035985">
    <property type="entry name" value="Ubiquitin-activating_enz"/>
</dbReference>